<proteinExistence type="inferred from homology"/>
<evidence type="ECO:0000259" key="10">
    <source>
        <dbReference type="Pfam" id="PF06148"/>
    </source>
</evidence>
<keyword evidence="6" id="KW-0333">Golgi apparatus</keyword>
<evidence type="ECO:0000259" key="11">
    <source>
        <dbReference type="Pfam" id="PF12022"/>
    </source>
</evidence>
<feature type="coiled-coil region" evidence="9">
    <location>
        <begin position="634"/>
        <end position="661"/>
    </location>
</feature>
<dbReference type="GeneTree" id="ENSGT00390000012040"/>
<evidence type="ECO:0000256" key="8">
    <source>
        <dbReference type="ARBA" id="ARBA00031344"/>
    </source>
</evidence>
<dbReference type="PANTHER" id="PTHR12961">
    <property type="entry name" value="CONSERVED OLIGOMERIC GOLGI COMPLEX COMPONENT 2"/>
    <property type="match status" value="1"/>
</dbReference>
<evidence type="ECO:0000256" key="2">
    <source>
        <dbReference type="ARBA" id="ARBA00007603"/>
    </source>
</evidence>
<dbReference type="InterPro" id="IPR024602">
    <property type="entry name" value="COG_su2_N"/>
</dbReference>
<evidence type="ECO:0000256" key="3">
    <source>
        <dbReference type="ARBA" id="ARBA00020977"/>
    </source>
</evidence>
<dbReference type="Ensembl" id="ENSLCAT00010026924.1">
    <property type="protein sequence ID" value="ENSLCAP00010026363.1"/>
    <property type="gene ID" value="ENSLCAG00010012296.1"/>
</dbReference>
<keyword evidence="13" id="KW-1185">Reference proteome</keyword>
<evidence type="ECO:0000313" key="13">
    <source>
        <dbReference type="Proteomes" id="UP000314980"/>
    </source>
</evidence>
<dbReference type="GO" id="GO:0015031">
    <property type="term" value="P:protein transport"/>
    <property type="evidence" value="ECO:0007669"/>
    <property type="project" value="UniProtKB-KW"/>
</dbReference>
<dbReference type="Proteomes" id="UP000314980">
    <property type="component" value="Unassembled WGS sequence"/>
</dbReference>
<dbReference type="Pfam" id="PF12022">
    <property type="entry name" value="COG2_C"/>
    <property type="match status" value="1"/>
</dbReference>
<evidence type="ECO:0000256" key="6">
    <source>
        <dbReference type="ARBA" id="ARBA00023034"/>
    </source>
</evidence>
<feature type="domain" description="COG complex component COG2 C-terminal" evidence="11">
    <location>
        <begin position="373"/>
        <end position="684"/>
    </location>
</feature>
<keyword evidence="5" id="KW-0653">Protein transport</keyword>
<dbReference type="GO" id="GO:0006891">
    <property type="term" value="P:intra-Golgi vesicle-mediated transport"/>
    <property type="evidence" value="ECO:0007669"/>
    <property type="project" value="TreeGrafter"/>
</dbReference>
<name>A0A4W6DN62_LATCA</name>
<evidence type="ECO:0000256" key="5">
    <source>
        <dbReference type="ARBA" id="ARBA00022927"/>
    </source>
</evidence>
<protein>
    <recommendedName>
        <fullName evidence="3">Conserved oligomeric Golgi complex subunit 2</fullName>
    </recommendedName>
    <alternativeName>
        <fullName evidence="8">Component of oligomeric Golgi complex 2</fullName>
    </alternativeName>
</protein>
<feature type="domain" description="Conserved oligomeric Golgi complex subunit 2 N-terminal" evidence="10">
    <location>
        <begin position="10"/>
        <end position="83"/>
    </location>
</feature>
<evidence type="ECO:0000313" key="12">
    <source>
        <dbReference type="Ensembl" id="ENSLCAP00010026363.1"/>
    </source>
</evidence>
<reference evidence="13" key="1">
    <citation type="submission" date="2015-09" db="EMBL/GenBank/DDBJ databases">
        <authorList>
            <person name="Sai Rama Sridatta P."/>
        </authorList>
    </citation>
    <scope>NUCLEOTIDE SEQUENCE [LARGE SCALE GENOMIC DNA]</scope>
</reference>
<dbReference type="GO" id="GO:0007030">
    <property type="term" value="P:Golgi organization"/>
    <property type="evidence" value="ECO:0007669"/>
    <property type="project" value="InterPro"/>
</dbReference>
<evidence type="ECO:0000256" key="7">
    <source>
        <dbReference type="ARBA" id="ARBA00023136"/>
    </source>
</evidence>
<reference evidence="12" key="3">
    <citation type="submission" date="2025-09" db="UniProtKB">
        <authorList>
            <consortium name="Ensembl"/>
        </authorList>
    </citation>
    <scope>IDENTIFICATION</scope>
</reference>
<reference evidence="12" key="2">
    <citation type="submission" date="2025-08" db="UniProtKB">
        <authorList>
            <consortium name="Ensembl"/>
        </authorList>
    </citation>
    <scope>IDENTIFICATION</scope>
</reference>
<dbReference type="GO" id="GO:0017119">
    <property type="term" value="C:Golgi transport complex"/>
    <property type="evidence" value="ECO:0007669"/>
    <property type="project" value="TreeGrafter"/>
</dbReference>
<dbReference type="InterPro" id="IPR024603">
    <property type="entry name" value="COG_complex_COG2_C"/>
</dbReference>
<keyword evidence="9" id="KW-0175">Coiled coil</keyword>
<comment type="subcellular location">
    <subcellularLocation>
        <location evidence="1">Golgi apparatus membrane</location>
        <topology evidence="1">Peripheral membrane protein</topology>
    </subcellularLocation>
</comment>
<dbReference type="InterPro" id="IPR009316">
    <property type="entry name" value="COG2"/>
</dbReference>
<dbReference type="GO" id="GO:0000139">
    <property type="term" value="C:Golgi membrane"/>
    <property type="evidence" value="ECO:0007669"/>
    <property type="project" value="UniProtKB-SubCell"/>
</dbReference>
<dbReference type="Pfam" id="PF06148">
    <property type="entry name" value="COG2_N"/>
    <property type="match status" value="1"/>
</dbReference>
<dbReference type="PANTHER" id="PTHR12961:SF0">
    <property type="entry name" value="CONSERVED OLIGOMERIC GOLGI COMPLEX SUBUNIT 2"/>
    <property type="match status" value="1"/>
</dbReference>
<sequence length="699" mass="79232">MNLPKGPESLCFDKDVFMKDDFDVDQFVAECRKQVQLEEMREDLELYYKLLKTAMVELINKDYADFVNLSTNLVGMDKALNQLSVPLGQLREEVMSLRLCVSEVIQAIDNQLSKQEDLQKKKVCVLRLIQVVRSVEKIEKILHSQNSKESSALEISSPLLAGQILERIATEFNQLQFHAVQSKGMPLLDKVRPRIAGITSMLQQSLEGLLIEGLQTSNVDMVRHCLRTYATIDKTRDAEALVGQVLVKPYMDQVIVEEVVKSSPNGLQLMYSRLLEFVPHHCRLLREVTGGAISSDKADIVPGYDFLVNSVWPEMIKGIEERLAYLFNPGNPDIFFERYSVSMEFVRRFERQCSSQASVKRLRVHPSYTSFHNKWNLPVYFQLRYKEIAGSLENAISDGLEAAPAGSAYHLQVSEVLWSCLVRCWSDKVYLSPLAHRFWKLTLQLYSRYAKFLNEVVLNRPEENYNDIKIIFKSSSSNKAVLICNVFISCFSSPFFLHVSKLTAGLSFSQIPELSEMVRQRLEAIGFKNFAIVEDALADSKACLSSSIPTLSTRMTQHLTERCCRFLKSASEVPRLYRRTNKDLPTRASAYMDNALRPLHQLLTDSTGLVTPSTAQEWLRIALSDCTQRYYETISEVLSSVRKMEESLKRLKQARKGATAATTAGANGGPTDDSKIRLQLALDVEYLGEQVSGLKTGEM</sequence>
<accession>A0A4W6DN62</accession>
<evidence type="ECO:0000256" key="4">
    <source>
        <dbReference type="ARBA" id="ARBA00022448"/>
    </source>
</evidence>
<evidence type="ECO:0000256" key="9">
    <source>
        <dbReference type="SAM" id="Coils"/>
    </source>
</evidence>
<dbReference type="AlphaFoldDB" id="A0A4W6DN62"/>
<comment type="similarity">
    <text evidence="2">Belongs to the COG2 family.</text>
</comment>
<evidence type="ECO:0000256" key="1">
    <source>
        <dbReference type="ARBA" id="ARBA00004395"/>
    </source>
</evidence>
<keyword evidence="4" id="KW-0813">Transport</keyword>
<keyword evidence="7" id="KW-0472">Membrane</keyword>
<organism evidence="12 13">
    <name type="scientific">Lates calcarifer</name>
    <name type="common">Barramundi</name>
    <name type="synonym">Holocentrus calcarifer</name>
    <dbReference type="NCBI Taxonomy" id="8187"/>
    <lineage>
        <taxon>Eukaryota</taxon>
        <taxon>Metazoa</taxon>
        <taxon>Chordata</taxon>
        <taxon>Craniata</taxon>
        <taxon>Vertebrata</taxon>
        <taxon>Euteleostomi</taxon>
        <taxon>Actinopterygii</taxon>
        <taxon>Neopterygii</taxon>
        <taxon>Teleostei</taxon>
        <taxon>Neoteleostei</taxon>
        <taxon>Acanthomorphata</taxon>
        <taxon>Carangaria</taxon>
        <taxon>Carangaria incertae sedis</taxon>
        <taxon>Centropomidae</taxon>
        <taxon>Lates</taxon>
    </lineage>
</organism>
<gene>
    <name evidence="12" type="primary">COG2</name>
    <name evidence="12" type="synonym">cog2</name>
</gene>